<dbReference type="GO" id="GO:0008773">
    <property type="term" value="F:[protein-PII] uridylyltransferase activity"/>
    <property type="evidence" value="ECO:0007669"/>
    <property type="project" value="InterPro"/>
</dbReference>
<dbReference type="PANTHER" id="PTHR48108:SF26">
    <property type="entry name" value="CBS DOMAIN-CONTAINING PROTEIN DDB_G0289609"/>
    <property type="match status" value="1"/>
</dbReference>
<evidence type="ECO:0000256" key="2">
    <source>
        <dbReference type="PROSITE-ProRule" id="PRU00703"/>
    </source>
</evidence>
<dbReference type="Pfam" id="PF10335">
    <property type="entry name" value="DUF294_C"/>
    <property type="match status" value="1"/>
</dbReference>
<dbReference type="EMBL" id="QOUW02000154">
    <property type="protein sequence ID" value="RIW03700.1"/>
    <property type="molecule type" value="Genomic_DNA"/>
</dbReference>
<evidence type="ECO:0000313" key="5">
    <source>
        <dbReference type="Proteomes" id="UP000253437"/>
    </source>
</evidence>
<dbReference type="SMART" id="SM00116">
    <property type="entry name" value="CBS"/>
    <property type="match status" value="2"/>
</dbReference>
<proteinExistence type="predicted"/>
<dbReference type="Proteomes" id="UP000253437">
    <property type="component" value="Unassembled WGS sequence"/>
</dbReference>
<name>A0A8B3DDG3_VIBHA</name>
<organism evidence="4 5">
    <name type="scientific">Vibrio harveyi</name>
    <name type="common">Beneckea harveyi</name>
    <dbReference type="NCBI Taxonomy" id="669"/>
    <lineage>
        <taxon>Bacteria</taxon>
        <taxon>Pseudomonadati</taxon>
        <taxon>Pseudomonadota</taxon>
        <taxon>Gammaproteobacteria</taxon>
        <taxon>Vibrionales</taxon>
        <taxon>Vibrionaceae</taxon>
        <taxon>Vibrio</taxon>
    </lineage>
</organism>
<dbReference type="Gene3D" id="3.10.580.10">
    <property type="entry name" value="CBS-domain"/>
    <property type="match status" value="1"/>
</dbReference>
<dbReference type="InterPro" id="IPR018821">
    <property type="entry name" value="DUF294_put_nucleoTrafse_sb-bd"/>
</dbReference>
<evidence type="ECO:0000259" key="3">
    <source>
        <dbReference type="PROSITE" id="PS51371"/>
    </source>
</evidence>
<evidence type="ECO:0000256" key="1">
    <source>
        <dbReference type="ARBA" id="ARBA00022737"/>
    </source>
</evidence>
<dbReference type="Gene3D" id="2.60.120.10">
    <property type="entry name" value="Jelly Rolls"/>
    <property type="match status" value="1"/>
</dbReference>
<dbReference type="RefSeq" id="WP_114092934.1">
    <property type="nucleotide sequence ID" value="NZ_QOUW02000154.1"/>
</dbReference>
<feature type="domain" description="CBS" evidence="3">
    <location>
        <begin position="227"/>
        <end position="283"/>
    </location>
</feature>
<dbReference type="InterPro" id="IPR046342">
    <property type="entry name" value="CBS_dom_sf"/>
</dbReference>
<dbReference type="Pfam" id="PF00571">
    <property type="entry name" value="CBS"/>
    <property type="match status" value="2"/>
</dbReference>
<protein>
    <submittedName>
        <fullName evidence="4">CBS domain-containing protein</fullName>
    </submittedName>
</protein>
<dbReference type="InterPro" id="IPR005105">
    <property type="entry name" value="GlnD_Uridyltrans_N"/>
</dbReference>
<dbReference type="InterPro" id="IPR018490">
    <property type="entry name" value="cNMP-bd_dom_sf"/>
</dbReference>
<dbReference type="InterPro" id="IPR000595">
    <property type="entry name" value="cNMP-bd_dom"/>
</dbReference>
<dbReference type="PANTHER" id="PTHR48108">
    <property type="entry name" value="CBS DOMAIN-CONTAINING PROTEIN CBSX2, CHLOROPLASTIC"/>
    <property type="match status" value="1"/>
</dbReference>
<dbReference type="InterPro" id="IPR051462">
    <property type="entry name" value="CBS_domain-containing"/>
</dbReference>
<keyword evidence="1" id="KW-0677">Repeat</keyword>
<dbReference type="Pfam" id="PF03445">
    <property type="entry name" value="DUF294"/>
    <property type="match status" value="1"/>
</dbReference>
<dbReference type="AlphaFoldDB" id="A0A8B3DDG3"/>
<reference evidence="4 5" key="1">
    <citation type="submission" date="2018-08" db="EMBL/GenBank/DDBJ databases">
        <title>Vibrio harveyi strains pathogenic to white snook Centropomus viridis Lockington (1877) and potential probiotic bacteria.</title>
        <authorList>
            <person name="Soto-Rodriguez S."/>
            <person name="Gomez-Gil B."/>
            <person name="Lozano-Olvera R."/>
        </authorList>
    </citation>
    <scope>NUCLEOTIDE SEQUENCE [LARGE SCALE GENOMIC DNA]</scope>
    <source>
        <strain evidence="4 5">CAIM 1508</strain>
    </source>
</reference>
<feature type="domain" description="CBS" evidence="3">
    <location>
        <begin position="162"/>
        <end position="219"/>
    </location>
</feature>
<dbReference type="CDD" id="cd00038">
    <property type="entry name" value="CAP_ED"/>
    <property type="match status" value="1"/>
</dbReference>
<dbReference type="InterPro" id="IPR000644">
    <property type="entry name" value="CBS_dom"/>
</dbReference>
<dbReference type="PROSITE" id="PS51371">
    <property type="entry name" value="CBS"/>
    <property type="match status" value="2"/>
</dbReference>
<sequence length="623" mass="70447">MKTSATLNILHFLEKLDPFDKLPTEIVEQLAELVVVRYLAKGETIDEETLSQSAHLYFIRSGAIEQKDSTGGLLARLGENDQFGFTFFQDSSLQSQRYQVYALDSTLLYSIPYEAVRKVMSSASATTDCFDPQAPKRLNSAVNHSQHKENKSLFFRTVKDIASENITSVDYLTPIQDVAERMCSRPKSSCAVVEKSGELVGVITDRDMTMKVVAKGLQLTTPVHQIMTSPVTVIDEDERIIEAISLMLEHNIRSLPVISKGQVCGLLTTTHLVHNHRTQSLFLIEKIRYADSIEALAKLRDEKESIFQALVENGTSSNLQGKIMSMIMDAFTRRIIELTEKVLGPAPCKYAWMVAGSHARNEVHLLSDQDNAIVVEDDRFQEHQLYFAHLAMRVCNALAACGYPLCDGKYMAASPRWCQPLQRWKHYYNKWVSSPEYNQLLNISVFLETRAIYGSYELVEDLQDHLNDCIQHNSSFLPCLTRDAINISPPLSIFNNLVVEKGGEHSNTLNIKKYALNLIVDLARIFSLSVGCKLAGTEERFRYAMTHKAISEDACESIIEALRFISQVRFRHQLHAIQNGHIPDNHIAPDQFSSFERKHLKEAFKIIGNLQDVAKLRFVKGNQ</sequence>
<dbReference type="SUPFAM" id="SSF54631">
    <property type="entry name" value="CBS-domain pair"/>
    <property type="match status" value="1"/>
</dbReference>
<gene>
    <name evidence="4" type="ORF">DS957_024185</name>
</gene>
<comment type="caution">
    <text evidence="4">The sequence shown here is derived from an EMBL/GenBank/DDBJ whole genome shotgun (WGS) entry which is preliminary data.</text>
</comment>
<dbReference type="SUPFAM" id="SSF51206">
    <property type="entry name" value="cAMP-binding domain-like"/>
    <property type="match status" value="1"/>
</dbReference>
<dbReference type="InterPro" id="IPR014710">
    <property type="entry name" value="RmlC-like_jellyroll"/>
</dbReference>
<dbReference type="CDD" id="cd05401">
    <property type="entry name" value="NT_GlnE_GlnD_like"/>
    <property type="match status" value="1"/>
</dbReference>
<accession>A0A8B3DDG3</accession>
<evidence type="ECO:0000313" key="4">
    <source>
        <dbReference type="EMBL" id="RIW03700.1"/>
    </source>
</evidence>
<keyword evidence="2" id="KW-0129">CBS domain</keyword>
<dbReference type="Pfam" id="PF00027">
    <property type="entry name" value="cNMP_binding"/>
    <property type="match status" value="1"/>
</dbReference>